<keyword evidence="2" id="KW-0732">Signal</keyword>
<name>Q98Q84_MYCPU</name>
<proteinExistence type="predicted"/>
<dbReference type="RefSeq" id="WP_010925283.1">
    <property type="nucleotide sequence ID" value="NC_002771.1"/>
</dbReference>
<feature type="region of interest" description="Disordered" evidence="1">
    <location>
        <begin position="42"/>
        <end position="69"/>
    </location>
</feature>
<dbReference type="PIR" id="B90572">
    <property type="entry name" value="B90572"/>
</dbReference>
<dbReference type="EMBL" id="AL445564">
    <property type="protein sequence ID" value="CAC13655.1"/>
    <property type="molecule type" value="Genomic_DNA"/>
</dbReference>
<gene>
    <name evidence="3" type="ordered locus">MYPU_4820</name>
</gene>
<sequence length="757" mass="87217">MTQKEKKQKNKFKKLIKLLSLGIALPLITSFGVVACSIPTQKENQKNTDTSQSTNPSNTAETNSSGNNFTSPIKAHKQLAIDYNKSAYQLNKFLELNLDKHLKVEIENNFDISKVLAKDFNRNDQWKKLKLNTSLLQSEEVQNQLKKHNLDIKNFQFKIDVNSIQVDAYDSRKITFNIEIKAKELKDSSNRVFFSLHRLKREHTGFKEDDSNNINYSQEFEKYFETKKPSATLKSEKSDVSFTQLVKDFKSLEDDDFSKLLEKRKTFIKEYVDLVNFENEQDNVSFLINKVELDQEKLNSLKITFRLIRKTNEVIKNVITKEKEAIYASKELTLTLSKEQASSLKDEDKQKFVELNAKLRAYDYSSAYNFDFENMEDSLSKVIVDSTHEKIKYHVLDVTKNDQYTRSWKVKIISISEDPKFDKIEFVKNFEVPNRAYVFSKELQDKNTNYQMYLGYLEHKQLTEVTNSLRERMQSPIISGGWLDNRTIYLGDKFGSRQIHLGEDVLVEKKTPLLAPFDGKIVAAYYLKTNKVGVGIGTIVVMEVAKKDLVGNIDQNVIDNELAETDTINIAFIHLDDSYLKELGTVSEYSTRDLPVPVVNNITPNNPKIVKKGDVIGLIGDQSNNGGWVPHLHVEVYYGKSSGYTKEGTKIRDWSSGVHKGSKRYGQYDPTLEKFNPTNIKQIGVHFSSLKSVNEVDPITLKPIKDKNDRRNFFDDWSAYTRYGLLNPNLFFRFSDPSSLSFNIFDNFPGIEELEVD</sequence>
<dbReference type="AlphaFoldDB" id="Q98Q84"/>
<feature type="signal peptide" evidence="2">
    <location>
        <begin position="1"/>
        <end position="35"/>
    </location>
</feature>
<dbReference type="eggNOG" id="COG0739">
    <property type="taxonomic scope" value="Bacteria"/>
</dbReference>
<evidence type="ECO:0000313" key="3">
    <source>
        <dbReference type="EMBL" id="CAC13655.1"/>
    </source>
</evidence>
<reference evidence="3 4" key="1">
    <citation type="journal article" date="2001" name="Nucleic Acids Res.">
        <title>The complete genome sequence of the murine respiratory pathogen Mycoplasma pulmonis.</title>
        <authorList>
            <person name="Chambaud I."/>
            <person name="Heilig R."/>
            <person name="Ferris S."/>
            <person name="Barbe V."/>
            <person name="Samson D."/>
            <person name="Galisson F."/>
            <person name="Moszer I."/>
            <person name="Dybvig K."/>
            <person name="Wroblewski H."/>
            <person name="Viari A."/>
            <person name="Rocha E.P.C."/>
            <person name="Blanchard A."/>
        </authorList>
    </citation>
    <scope>NUCLEOTIDE SEQUENCE [LARGE SCALE GENOMIC DNA]</scope>
    <source>
        <strain evidence="3 4">UAB CTIP</strain>
    </source>
</reference>
<dbReference type="CDD" id="cd12797">
    <property type="entry name" value="M23_peptidase"/>
    <property type="match status" value="1"/>
</dbReference>
<dbReference type="NCBIfam" id="NF045981">
    <property type="entry name" value="MSC0775_fam_LP"/>
    <property type="match status" value="1"/>
</dbReference>
<dbReference type="KEGG" id="mpu:MYPU_4820"/>
<organism evidence="4">
    <name type="scientific">Mycoplasmopsis pulmonis (strain UAB CTIP)</name>
    <name type="common">Mycoplasma pulmonis</name>
    <dbReference type="NCBI Taxonomy" id="272635"/>
    <lineage>
        <taxon>Bacteria</taxon>
        <taxon>Bacillati</taxon>
        <taxon>Mycoplasmatota</taxon>
        <taxon>Mycoplasmoidales</taxon>
        <taxon>Metamycoplasmataceae</taxon>
        <taxon>Mycoplasmopsis</taxon>
    </lineage>
</organism>
<dbReference type="STRING" id="272635.gene:17577083"/>
<dbReference type="BioCyc" id="MPUL272635:G1GT6-486-MONOMER"/>
<evidence type="ECO:0000256" key="2">
    <source>
        <dbReference type="SAM" id="SignalP"/>
    </source>
</evidence>
<evidence type="ECO:0000256" key="1">
    <source>
        <dbReference type="SAM" id="MobiDB-lite"/>
    </source>
</evidence>
<dbReference type="Proteomes" id="UP000000528">
    <property type="component" value="Chromosome"/>
</dbReference>
<dbReference type="InterPro" id="IPR011055">
    <property type="entry name" value="Dup_hybrid_motif"/>
</dbReference>
<feature type="chain" id="PRO_5004323499" evidence="2">
    <location>
        <begin position="36"/>
        <end position="757"/>
    </location>
</feature>
<accession>Q98Q84</accession>
<keyword evidence="3" id="KW-0449">Lipoprotein</keyword>
<protein>
    <submittedName>
        <fullName evidence="3">LIPOPROTEIN</fullName>
    </submittedName>
</protein>
<dbReference type="HOGENOM" id="CLU_367540_0_0_14"/>
<evidence type="ECO:0000313" key="4">
    <source>
        <dbReference type="Proteomes" id="UP000000528"/>
    </source>
</evidence>
<dbReference type="Gene3D" id="2.70.70.10">
    <property type="entry name" value="Glucose Permease (Domain IIA)"/>
    <property type="match status" value="1"/>
</dbReference>
<keyword evidence="4" id="KW-1185">Reference proteome</keyword>